<dbReference type="SFLD" id="SFLDG01064">
    <property type="entry name" value="F420__menaquinone_cofactor_bio"/>
    <property type="match status" value="1"/>
</dbReference>
<keyword evidence="3" id="KW-0479">Metal-binding</keyword>
<evidence type="ECO:0000256" key="2">
    <source>
        <dbReference type="ARBA" id="ARBA00022691"/>
    </source>
</evidence>
<dbReference type="PANTHER" id="PTHR43076:SF7">
    <property type="entry name" value="AMINODEOXYFUTALOSINE SYNTHASE"/>
    <property type="match status" value="1"/>
</dbReference>
<sequence>MTTADPALRAIECKLDEGISLSLEDGLTLFRTSDIHTLGRLAKTAKERKSRNEVYYVLNRYINSTNVCYANCTFCSFSRGEKDVDRVRMSADQVVAKALETGTNFNQLHIVGGHDPRQLSLDYWLPLMRRFKEQLPHVQLSLFTAAEIDYMARRHRLSYDEIVAQLAEAGLDNVNGGGAEVFSERFRREVCPNKVDAAHWLEIHETLHRHGVASNATMLYGTIETLEERLEHLIMLRESQRRSPGYNAFIPLAFHPDGNALSHHGWTSGLDDIRMFAVSRLMLDNFDHIKAYWMIQGIKVCQLALEFGADDMDGTHGSTDEEMIYHSAGTRSGQYVDDREFRRLIEEAGYVPVRRNSTYQTFPHDWKPEDGMPERALAGAGAV</sequence>
<dbReference type="InterPro" id="IPR006638">
    <property type="entry name" value="Elp3/MiaA/NifB-like_rSAM"/>
</dbReference>
<dbReference type="GO" id="GO:0044689">
    <property type="term" value="F:7,8-didemethyl-8-hydroxy-5-deazariboflavin synthase activity"/>
    <property type="evidence" value="ECO:0007669"/>
    <property type="project" value="TreeGrafter"/>
</dbReference>
<dbReference type="PANTHER" id="PTHR43076">
    <property type="entry name" value="FO SYNTHASE (COFH)"/>
    <property type="match status" value="1"/>
</dbReference>
<dbReference type="GO" id="GO:0046872">
    <property type="term" value="F:metal ion binding"/>
    <property type="evidence" value="ECO:0007669"/>
    <property type="project" value="UniProtKB-KW"/>
</dbReference>
<feature type="region of interest" description="Disordered" evidence="8">
    <location>
        <begin position="364"/>
        <end position="383"/>
    </location>
</feature>
<dbReference type="SFLD" id="SFLDG01082">
    <property type="entry name" value="B12-binding_domain_containing"/>
    <property type="match status" value="1"/>
</dbReference>
<reference evidence="10 11" key="1">
    <citation type="journal article" date="2022" name="ISME Commun">
        <title>Vulcanimicrobium alpinus gen. nov. sp. nov., the first cultivated representative of the candidate phylum 'Eremiobacterota', is a metabolically versatile aerobic anoxygenic phototroph.</title>
        <authorList>
            <person name="Yabe S."/>
            <person name="Muto K."/>
            <person name="Abe K."/>
            <person name="Yokota A."/>
            <person name="Staudigel H."/>
            <person name="Tebo B.M."/>
        </authorList>
    </citation>
    <scope>NUCLEOTIDE SEQUENCE [LARGE SCALE GENOMIC DNA]</scope>
    <source>
        <strain evidence="10 11">WC8-2</strain>
    </source>
</reference>
<evidence type="ECO:0000259" key="9">
    <source>
        <dbReference type="PROSITE" id="PS51918"/>
    </source>
</evidence>
<dbReference type="SUPFAM" id="SSF102114">
    <property type="entry name" value="Radical SAM enzymes"/>
    <property type="match status" value="1"/>
</dbReference>
<accession>A0AAN1XWC7</accession>
<keyword evidence="1 6" id="KW-0004">4Fe-4S</keyword>
<dbReference type="SMART" id="SM00729">
    <property type="entry name" value="Elp3"/>
    <property type="match status" value="1"/>
</dbReference>
<evidence type="ECO:0000313" key="10">
    <source>
        <dbReference type="EMBL" id="BDE05497.1"/>
    </source>
</evidence>
<dbReference type="EMBL" id="AP025523">
    <property type="protein sequence ID" value="BDE05497.1"/>
    <property type="molecule type" value="Genomic_DNA"/>
</dbReference>
<dbReference type="Gene3D" id="3.20.20.70">
    <property type="entry name" value="Aldolase class I"/>
    <property type="match status" value="1"/>
</dbReference>
<keyword evidence="4 6" id="KW-0408">Iron</keyword>
<evidence type="ECO:0000256" key="6">
    <source>
        <dbReference type="PIRSR" id="PIRSR004762-1"/>
    </source>
</evidence>
<feature type="domain" description="Radical SAM core" evidence="9">
    <location>
        <begin position="54"/>
        <end position="296"/>
    </location>
</feature>
<dbReference type="InterPro" id="IPR034405">
    <property type="entry name" value="F420"/>
</dbReference>
<evidence type="ECO:0000256" key="5">
    <source>
        <dbReference type="ARBA" id="ARBA00023014"/>
    </source>
</evidence>
<dbReference type="Pfam" id="PF19288">
    <property type="entry name" value="CofH_C"/>
    <property type="match status" value="1"/>
</dbReference>
<name>A0AAN1XWC7_UNVUL</name>
<dbReference type="InterPro" id="IPR045567">
    <property type="entry name" value="CofH/MnqC-like_C"/>
</dbReference>
<dbReference type="NCBIfam" id="TIGR00423">
    <property type="entry name" value="CofH family radical SAM protein"/>
    <property type="match status" value="1"/>
</dbReference>
<feature type="binding site" evidence="6">
    <location>
        <position position="72"/>
    </location>
    <ligand>
        <name>[4Fe-4S] cluster</name>
        <dbReference type="ChEBI" id="CHEBI:49883"/>
        <note>4Fe-4S-S-AdoMet</note>
    </ligand>
</feature>
<dbReference type="InterPro" id="IPR020050">
    <property type="entry name" value="FO_synthase_su2"/>
</dbReference>
<gene>
    <name evidence="10" type="primary">mqnE</name>
    <name evidence="10" type="ORF">WPS_07730</name>
</gene>
<feature type="binding site" evidence="6">
    <location>
        <position position="68"/>
    </location>
    <ligand>
        <name>[4Fe-4S] cluster</name>
        <dbReference type="ChEBI" id="CHEBI:49883"/>
        <note>4Fe-4S-S-AdoMet</note>
    </ligand>
</feature>
<feature type="binding site" evidence="7">
    <location>
        <position position="74"/>
    </location>
    <ligand>
        <name>S-adenosyl-L-methionine</name>
        <dbReference type="ChEBI" id="CHEBI:59789"/>
    </ligand>
</feature>
<dbReference type="InterPro" id="IPR013785">
    <property type="entry name" value="Aldolase_TIM"/>
</dbReference>
<evidence type="ECO:0000256" key="1">
    <source>
        <dbReference type="ARBA" id="ARBA00022485"/>
    </source>
</evidence>
<dbReference type="KEGG" id="vab:WPS_07730"/>
<keyword evidence="11" id="KW-1185">Reference proteome</keyword>
<dbReference type="GO" id="GO:0051539">
    <property type="term" value="F:4 iron, 4 sulfur cluster binding"/>
    <property type="evidence" value="ECO:0007669"/>
    <property type="project" value="UniProtKB-KW"/>
</dbReference>
<keyword evidence="5 6" id="KW-0411">Iron-sulfur</keyword>
<evidence type="ECO:0000256" key="7">
    <source>
        <dbReference type="PIRSR" id="PIRSR004762-2"/>
    </source>
</evidence>
<organism evidence="10 11">
    <name type="scientific">Vulcanimicrobium alpinum</name>
    <dbReference type="NCBI Taxonomy" id="3016050"/>
    <lineage>
        <taxon>Bacteria</taxon>
        <taxon>Bacillati</taxon>
        <taxon>Vulcanimicrobiota</taxon>
        <taxon>Vulcanimicrobiia</taxon>
        <taxon>Vulcanimicrobiales</taxon>
        <taxon>Vulcanimicrobiaceae</taxon>
        <taxon>Vulcanimicrobium</taxon>
    </lineage>
</organism>
<dbReference type="Proteomes" id="UP001317532">
    <property type="component" value="Chromosome"/>
</dbReference>
<proteinExistence type="predicted"/>
<dbReference type="SFLD" id="SFLDG01389">
    <property type="entry name" value="menaquinone_synthsis_involved"/>
    <property type="match status" value="1"/>
</dbReference>
<dbReference type="GO" id="GO:0016765">
    <property type="term" value="F:transferase activity, transferring alkyl or aryl (other than methyl) groups"/>
    <property type="evidence" value="ECO:0007669"/>
    <property type="project" value="InterPro"/>
</dbReference>
<feature type="binding site" evidence="7">
    <location>
        <position position="180"/>
    </location>
    <ligand>
        <name>S-adenosyl-L-methionine</name>
        <dbReference type="ChEBI" id="CHEBI:59789"/>
    </ligand>
</feature>
<comment type="cofactor">
    <cofactor evidence="6">
        <name>[4Fe-4S] cluster</name>
        <dbReference type="ChEBI" id="CHEBI:49883"/>
    </cofactor>
    <text evidence="6">Binds 1 [4Fe-4S] cluster. The cluster is coordinated with 3 cysteines and an exchangeable S-adenosyl-L-methionine.</text>
</comment>
<evidence type="ECO:0000256" key="3">
    <source>
        <dbReference type="ARBA" id="ARBA00022723"/>
    </source>
</evidence>
<evidence type="ECO:0000313" key="11">
    <source>
        <dbReference type="Proteomes" id="UP001317532"/>
    </source>
</evidence>
<evidence type="ECO:0000256" key="4">
    <source>
        <dbReference type="ARBA" id="ARBA00023004"/>
    </source>
</evidence>
<protein>
    <submittedName>
        <fullName evidence="10">Aminodeoxyfutalosine synthase</fullName>
    </submittedName>
</protein>
<dbReference type="SFLD" id="SFLDS00029">
    <property type="entry name" value="Radical_SAM"/>
    <property type="match status" value="1"/>
</dbReference>
<evidence type="ECO:0000256" key="8">
    <source>
        <dbReference type="SAM" id="MobiDB-lite"/>
    </source>
</evidence>
<dbReference type="CDD" id="cd01335">
    <property type="entry name" value="Radical_SAM"/>
    <property type="match status" value="1"/>
</dbReference>
<dbReference type="AlphaFoldDB" id="A0AAN1XWC7"/>
<feature type="binding site" evidence="6">
    <location>
        <position position="75"/>
    </location>
    <ligand>
        <name>[4Fe-4S] cluster</name>
        <dbReference type="ChEBI" id="CHEBI:49883"/>
        <note>4Fe-4S-S-AdoMet</note>
    </ligand>
</feature>
<keyword evidence="2 6" id="KW-0949">S-adenosyl-L-methionine</keyword>
<dbReference type="InterPro" id="IPR007197">
    <property type="entry name" value="rSAM"/>
</dbReference>
<dbReference type="Pfam" id="PF04055">
    <property type="entry name" value="Radical_SAM"/>
    <property type="match status" value="1"/>
</dbReference>
<dbReference type="PIRSF" id="PIRSF004762">
    <property type="entry name" value="CHP00423"/>
    <property type="match status" value="1"/>
</dbReference>
<dbReference type="InterPro" id="IPR058240">
    <property type="entry name" value="rSAM_sf"/>
</dbReference>
<dbReference type="PROSITE" id="PS51918">
    <property type="entry name" value="RADICAL_SAM"/>
    <property type="match status" value="1"/>
</dbReference>
<feature type="compositionally biased region" description="Basic and acidic residues" evidence="8">
    <location>
        <begin position="364"/>
        <end position="373"/>
    </location>
</feature>
<dbReference type="SFLD" id="SFLDF00343">
    <property type="entry name" value="aminofutalosine_synthase_(mqnE"/>
    <property type="match status" value="1"/>
</dbReference>
<dbReference type="RefSeq" id="WP_317996530.1">
    <property type="nucleotide sequence ID" value="NZ_AP025523.1"/>
</dbReference>